<dbReference type="InterPro" id="IPR040442">
    <property type="entry name" value="Pyrv_kinase-like_dom_sf"/>
</dbReference>
<dbReference type="RefSeq" id="WP_222583717.1">
    <property type="nucleotide sequence ID" value="NZ_JAHVHP010000001.1"/>
</dbReference>
<dbReference type="PANTHER" id="PTHR32308">
    <property type="entry name" value="LYASE BETA SUBUNIT, PUTATIVE (AFU_ORTHOLOGUE AFUA_4G13030)-RELATED"/>
    <property type="match status" value="1"/>
</dbReference>
<comment type="caution">
    <text evidence="5">The sequence shown here is derived from an EMBL/GenBank/DDBJ whole genome shotgun (WGS) entry which is preliminary data.</text>
</comment>
<evidence type="ECO:0000259" key="4">
    <source>
        <dbReference type="Pfam" id="PF03328"/>
    </source>
</evidence>
<dbReference type="GO" id="GO:0016829">
    <property type="term" value="F:lyase activity"/>
    <property type="evidence" value="ECO:0007669"/>
    <property type="project" value="UniProtKB-KW"/>
</dbReference>
<dbReference type="PANTHER" id="PTHR32308:SF0">
    <property type="entry name" value="HPCH_HPAI ALDOLASE_CITRATE LYASE DOMAIN-CONTAINING PROTEIN"/>
    <property type="match status" value="1"/>
</dbReference>
<comment type="cofactor">
    <cofactor evidence="1">
        <name>Mg(2+)</name>
        <dbReference type="ChEBI" id="CHEBI:18420"/>
    </cofactor>
</comment>
<accession>A0ABS7N4S8</accession>
<dbReference type="Gene3D" id="3.20.20.60">
    <property type="entry name" value="Phosphoenolpyruvate-binding domains"/>
    <property type="match status" value="1"/>
</dbReference>
<keyword evidence="3" id="KW-0460">Magnesium</keyword>
<organism evidence="5 6">
    <name type="scientific">Algoriphagus marincola</name>
    <dbReference type="NCBI Taxonomy" id="264027"/>
    <lineage>
        <taxon>Bacteria</taxon>
        <taxon>Pseudomonadati</taxon>
        <taxon>Bacteroidota</taxon>
        <taxon>Cytophagia</taxon>
        <taxon>Cytophagales</taxon>
        <taxon>Cyclobacteriaceae</taxon>
        <taxon>Algoriphagus</taxon>
    </lineage>
</organism>
<reference evidence="5 6" key="1">
    <citation type="submission" date="2021-06" db="EMBL/GenBank/DDBJ databases">
        <title>44 bacteria genomes isolated from Dapeng, Shenzhen.</title>
        <authorList>
            <person name="Zheng W."/>
            <person name="Yu S."/>
            <person name="Huang Y."/>
        </authorList>
    </citation>
    <scope>NUCLEOTIDE SEQUENCE [LARGE SCALE GENOMIC DNA]</scope>
    <source>
        <strain evidence="5 6">DP5N14-6</strain>
    </source>
</reference>
<proteinExistence type="predicted"/>
<dbReference type="EMBL" id="JAHVHP010000001">
    <property type="protein sequence ID" value="MBY5950918.1"/>
    <property type="molecule type" value="Genomic_DNA"/>
</dbReference>
<feature type="domain" description="HpcH/HpaI aldolase/citrate lyase" evidence="4">
    <location>
        <begin position="11"/>
        <end position="231"/>
    </location>
</feature>
<evidence type="ECO:0000256" key="3">
    <source>
        <dbReference type="ARBA" id="ARBA00022842"/>
    </source>
</evidence>
<dbReference type="InterPro" id="IPR005000">
    <property type="entry name" value="Aldolase/citrate-lyase_domain"/>
</dbReference>
<dbReference type="InterPro" id="IPR011206">
    <property type="entry name" value="Citrate_lyase_beta/mcl1/mcl2"/>
</dbReference>
<name>A0ABS7N4S8_9BACT</name>
<evidence type="ECO:0000313" key="5">
    <source>
        <dbReference type="EMBL" id="MBY5950918.1"/>
    </source>
</evidence>
<evidence type="ECO:0000313" key="6">
    <source>
        <dbReference type="Proteomes" id="UP000766609"/>
    </source>
</evidence>
<protein>
    <submittedName>
        <fullName evidence="5">CoA ester lyase</fullName>
    </submittedName>
</protein>
<keyword evidence="5" id="KW-0456">Lyase</keyword>
<sequence>MKNFIQAHLMRSLMFVPAHREKLLESAINRSADVLLLDLEDSVQPAENKVIARENIKNWVSKGKFADFLVFPRVNDRESGELLRDAYELTIEGIHGFMYPKSKKGEDVYFFDKLLETIEYEKGIPVGTFKIIPLIETAAAVLNAQEICQASDRVIAIAYGCEDFIADLGGIHDEEGQSLFTPRAIIAMAAKAHGILPIDTVHVNVHDLEELEQNLKVAKNLGFEGMMVLNPKELELVHRYFSPSAKEIKDAEEMLKLADQAKSQGNGVAMINGKFIGPPMILAAQKVLKKKMLIEKKNSR</sequence>
<dbReference type="SUPFAM" id="SSF51621">
    <property type="entry name" value="Phosphoenolpyruvate/pyruvate domain"/>
    <property type="match status" value="1"/>
</dbReference>
<gene>
    <name evidence="5" type="ORF">KUV23_08030</name>
</gene>
<keyword evidence="2" id="KW-0479">Metal-binding</keyword>
<dbReference type="PIRSF" id="PIRSF015582">
    <property type="entry name" value="Cit_lyase_B"/>
    <property type="match status" value="1"/>
</dbReference>
<keyword evidence="6" id="KW-1185">Reference proteome</keyword>
<dbReference type="Pfam" id="PF03328">
    <property type="entry name" value="HpcH_HpaI"/>
    <property type="match status" value="1"/>
</dbReference>
<evidence type="ECO:0000256" key="2">
    <source>
        <dbReference type="ARBA" id="ARBA00022723"/>
    </source>
</evidence>
<evidence type="ECO:0000256" key="1">
    <source>
        <dbReference type="ARBA" id="ARBA00001946"/>
    </source>
</evidence>
<dbReference type="Proteomes" id="UP000766609">
    <property type="component" value="Unassembled WGS sequence"/>
</dbReference>
<dbReference type="InterPro" id="IPR015813">
    <property type="entry name" value="Pyrv/PenolPyrv_kinase-like_dom"/>
</dbReference>